<dbReference type="PIRSF" id="PIRSF500136">
    <property type="entry name" value="UDP_ManNAc_DH"/>
    <property type="match status" value="1"/>
</dbReference>
<evidence type="ECO:0000256" key="4">
    <source>
        <dbReference type="PIRNR" id="PIRNR000124"/>
    </source>
</evidence>
<dbReference type="PIRSF" id="PIRSF000124">
    <property type="entry name" value="UDPglc_GDPman_dh"/>
    <property type="match status" value="1"/>
</dbReference>
<evidence type="ECO:0000256" key="1">
    <source>
        <dbReference type="ARBA" id="ARBA00006601"/>
    </source>
</evidence>
<dbReference type="InterPro" id="IPR014027">
    <property type="entry name" value="UDP-Glc/GDP-Man_DH_C"/>
</dbReference>
<sequence length="433" mass="48083">MMIKKSQSLPEVAVIGLGKIGLTLAAVFAHKGYKVYGADKNPDVVSLVNKGKSHISNEPGLSELVKDAYENHKLMATDSNKEAVSKANIIIVIVPVLVDENNEIDYQYIDDAVGDIAEGIQKDSLVIFETTLPPGDTKNRFGKHIEHKSGLKMGEDFHLAYSPERVYSNRIIEDLSNYPKVVGGLNEKSLEIASSFYKKALHCELIEVSSIEAAEFSKVAECVYRDVNIALANELAKFAEEKGVPMSEVISASNSQPYSNIHAPGIGVGGHCIPIYPYFFINRGLNKGLTTLSRNINDSMATYAIRKIEDRLGSLENKNVLILGLSYRGNVKEPTKSTTLLLIDHLREKQANVFINDPHFTNSEIIQYEALPLGLQNKFTSEIDVIILQAFHKEYEDLDLEGFTNCQLVFDGRNKWSKEEITNLGIQYEGIGR</sequence>
<dbReference type="Pfam" id="PF03721">
    <property type="entry name" value="UDPG_MGDP_dh_N"/>
    <property type="match status" value="1"/>
</dbReference>
<dbReference type="InterPro" id="IPR014026">
    <property type="entry name" value="UDP-Glc/GDP-Man_DH_dimer"/>
</dbReference>
<dbReference type="SUPFAM" id="SSF48179">
    <property type="entry name" value="6-phosphogluconate dehydrogenase C-terminal domain-like"/>
    <property type="match status" value="1"/>
</dbReference>
<dbReference type="OrthoDB" id="9803238at2"/>
<dbReference type="Pfam" id="PF00984">
    <property type="entry name" value="UDPG_MGDP_dh"/>
    <property type="match status" value="1"/>
</dbReference>
<dbReference type="Pfam" id="PF03720">
    <property type="entry name" value="UDPG_MGDP_dh_C"/>
    <property type="match status" value="1"/>
</dbReference>
<dbReference type="GO" id="GO:0000271">
    <property type="term" value="P:polysaccharide biosynthetic process"/>
    <property type="evidence" value="ECO:0007669"/>
    <property type="project" value="InterPro"/>
</dbReference>
<protein>
    <submittedName>
        <fullName evidence="6">Nucleotide sugar dehydrogenase</fullName>
    </submittedName>
</protein>
<evidence type="ECO:0000256" key="2">
    <source>
        <dbReference type="ARBA" id="ARBA00023002"/>
    </source>
</evidence>
<dbReference type="SUPFAM" id="SSF52413">
    <property type="entry name" value="UDP-glucose/GDP-mannose dehydrogenase C-terminal domain"/>
    <property type="match status" value="1"/>
</dbReference>
<keyword evidence="3" id="KW-0520">NAD</keyword>
<name>A0A1I0AI71_9BACI</name>
<dbReference type="InterPro" id="IPR028359">
    <property type="entry name" value="UDP_ManNAc/GlcNAc_DH"/>
</dbReference>
<comment type="similarity">
    <text evidence="1 4">Belongs to the UDP-glucose/GDP-mannose dehydrogenase family.</text>
</comment>
<keyword evidence="2" id="KW-0560">Oxidoreductase</keyword>
<proteinExistence type="inferred from homology"/>
<dbReference type="GO" id="GO:0016628">
    <property type="term" value="F:oxidoreductase activity, acting on the CH-CH group of donors, NAD or NADP as acceptor"/>
    <property type="evidence" value="ECO:0007669"/>
    <property type="project" value="InterPro"/>
</dbReference>
<dbReference type="InterPro" id="IPR008927">
    <property type="entry name" value="6-PGluconate_DH-like_C_sf"/>
</dbReference>
<keyword evidence="7" id="KW-1185">Reference proteome</keyword>
<dbReference type="Gene3D" id="3.40.50.720">
    <property type="entry name" value="NAD(P)-binding Rossmann-like Domain"/>
    <property type="match status" value="2"/>
</dbReference>
<evidence type="ECO:0000259" key="5">
    <source>
        <dbReference type="SMART" id="SM00984"/>
    </source>
</evidence>
<dbReference type="InterPro" id="IPR036291">
    <property type="entry name" value="NAD(P)-bd_dom_sf"/>
</dbReference>
<dbReference type="InterPro" id="IPR001732">
    <property type="entry name" value="UDP-Glc/GDP-Man_DH_N"/>
</dbReference>
<evidence type="ECO:0000313" key="7">
    <source>
        <dbReference type="Proteomes" id="UP000199095"/>
    </source>
</evidence>
<dbReference type="PANTHER" id="PTHR43491">
    <property type="entry name" value="UDP-N-ACETYL-D-MANNOSAMINE DEHYDROGENASE"/>
    <property type="match status" value="1"/>
</dbReference>
<dbReference type="STRING" id="237682.SAMN05421676_102153"/>
<dbReference type="NCBIfam" id="TIGR03026">
    <property type="entry name" value="NDP-sugDHase"/>
    <property type="match status" value="1"/>
</dbReference>
<dbReference type="RefSeq" id="WP_093131909.1">
    <property type="nucleotide sequence ID" value="NZ_FOHJ01000002.1"/>
</dbReference>
<accession>A0A1I0AI71</accession>
<gene>
    <name evidence="6" type="ORF">SAMN05421676_102153</name>
</gene>
<feature type="domain" description="UDP-glucose/GDP-mannose dehydrogenase C-terminal" evidence="5">
    <location>
        <begin position="321"/>
        <end position="418"/>
    </location>
</feature>
<dbReference type="AlphaFoldDB" id="A0A1I0AI71"/>
<evidence type="ECO:0000256" key="3">
    <source>
        <dbReference type="ARBA" id="ARBA00023027"/>
    </source>
</evidence>
<dbReference type="SUPFAM" id="SSF51735">
    <property type="entry name" value="NAD(P)-binding Rossmann-fold domains"/>
    <property type="match status" value="1"/>
</dbReference>
<organism evidence="6 7">
    <name type="scientific">Salinibacillus kushneri</name>
    <dbReference type="NCBI Taxonomy" id="237682"/>
    <lineage>
        <taxon>Bacteria</taxon>
        <taxon>Bacillati</taxon>
        <taxon>Bacillota</taxon>
        <taxon>Bacilli</taxon>
        <taxon>Bacillales</taxon>
        <taxon>Bacillaceae</taxon>
        <taxon>Salinibacillus</taxon>
    </lineage>
</organism>
<dbReference type="GO" id="GO:0051287">
    <property type="term" value="F:NAD binding"/>
    <property type="evidence" value="ECO:0007669"/>
    <property type="project" value="InterPro"/>
</dbReference>
<dbReference type="EMBL" id="FOHJ01000002">
    <property type="protein sequence ID" value="SES93548.1"/>
    <property type="molecule type" value="Genomic_DNA"/>
</dbReference>
<reference evidence="7" key="1">
    <citation type="submission" date="2016-10" db="EMBL/GenBank/DDBJ databases">
        <authorList>
            <person name="Varghese N."/>
            <person name="Submissions S."/>
        </authorList>
    </citation>
    <scope>NUCLEOTIDE SEQUENCE [LARGE SCALE GENOMIC DNA]</scope>
    <source>
        <strain evidence="7">CGMCC 1.3566</strain>
    </source>
</reference>
<dbReference type="InterPro" id="IPR036220">
    <property type="entry name" value="UDP-Glc/GDP-Man_DH_C_sf"/>
</dbReference>
<dbReference type="SMART" id="SM00984">
    <property type="entry name" value="UDPG_MGDP_dh_C"/>
    <property type="match status" value="1"/>
</dbReference>
<dbReference type="PANTHER" id="PTHR43491:SF2">
    <property type="entry name" value="UDP-N-ACETYL-D-MANNOSAMINE DEHYDROGENASE"/>
    <property type="match status" value="1"/>
</dbReference>
<dbReference type="Proteomes" id="UP000199095">
    <property type="component" value="Unassembled WGS sequence"/>
</dbReference>
<dbReference type="InterPro" id="IPR017476">
    <property type="entry name" value="UDP-Glc/GDP-Man"/>
</dbReference>
<dbReference type="GO" id="GO:0016616">
    <property type="term" value="F:oxidoreductase activity, acting on the CH-OH group of donors, NAD or NADP as acceptor"/>
    <property type="evidence" value="ECO:0007669"/>
    <property type="project" value="InterPro"/>
</dbReference>
<evidence type="ECO:0000313" key="6">
    <source>
        <dbReference type="EMBL" id="SES93548.1"/>
    </source>
</evidence>